<evidence type="ECO:0000256" key="1">
    <source>
        <dbReference type="ARBA" id="ARBA00023002"/>
    </source>
</evidence>
<dbReference type="CDD" id="cd01097">
    <property type="entry name" value="Tetrahydromethanopterin_reductase"/>
    <property type="match status" value="1"/>
</dbReference>
<dbReference type="Pfam" id="PF00296">
    <property type="entry name" value="Bac_luciferase"/>
    <property type="match status" value="1"/>
</dbReference>
<keyword evidence="4" id="KW-1185">Reference proteome</keyword>
<dbReference type="Proteomes" id="UP000027178">
    <property type="component" value="Unassembled WGS sequence"/>
</dbReference>
<evidence type="ECO:0000259" key="2">
    <source>
        <dbReference type="Pfam" id="PF00296"/>
    </source>
</evidence>
<comment type="caution">
    <text evidence="3">The sequence shown here is derived from an EMBL/GenBank/DDBJ whole genome shotgun (WGS) entry which is preliminary data.</text>
</comment>
<gene>
    <name evidence="3" type="ORF">KCH_01430</name>
</gene>
<protein>
    <submittedName>
        <fullName evidence="3">Luciferase</fullName>
    </submittedName>
</protein>
<dbReference type="HOGENOM" id="CLU_027853_5_3_11"/>
<name>A0A066ZCM3_9ACTN</name>
<dbReference type="InterPro" id="IPR036661">
    <property type="entry name" value="Luciferase-like_sf"/>
</dbReference>
<dbReference type="InterPro" id="IPR011251">
    <property type="entry name" value="Luciferase-like_dom"/>
</dbReference>
<dbReference type="OrthoDB" id="675245at2"/>
<accession>A0A066ZCM3</accession>
<evidence type="ECO:0000313" key="4">
    <source>
        <dbReference type="Proteomes" id="UP000027178"/>
    </source>
</evidence>
<feature type="domain" description="Luciferase-like" evidence="2">
    <location>
        <begin position="7"/>
        <end position="299"/>
    </location>
</feature>
<dbReference type="PANTHER" id="PTHR43244">
    <property type="match status" value="1"/>
</dbReference>
<dbReference type="GO" id="GO:0016705">
    <property type="term" value="F:oxidoreductase activity, acting on paired donors, with incorporation or reduction of molecular oxygen"/>
    <property type="evidence" value="ECO:0007669"/>
    <property type="project" value="InterPro"/>
</dbReference>
<dbReference type="eggNOG" id="COG2141">
    <property type="taxonomic scope" value="Bacteria"/>
</dbReference>
<proteinExistence type="predicted"/>
<dbReference type="EMBL" id="JNBY01000007">
    <property type="protein sequence ID" value="KDN88066.1"/>
    <property type="molecule type" value="Genomic_DNA"/>
</dbReference>
<evidence type="ECO:0000313" key="3">
    <source>
        <dbReference type="EMBL" id="KDN88066.1"/>
    </source>
</evidence>
<keyword evidence="1" id="KW-0560">Oxidoreductase</keyword>
<dbReference type="PATRIC" id="fig|1348663.4.peg.123"/>
<dbReference type="AlphaFoldDB" id="A0A066ZCM3"/>
<organism evidence="3 4">
    <name type="scientific">Kitasatospora cheerisanensis KCTC 2395</name>
    <dbReference type="NCBI Taxonomy" id="1348663"/>
    <lineage>
        <taxon>Bacteria</taxon>
        <taxon>Bacillati</taxon>
        <taxon>Actinomycetota</taxon>
        <taxon>Actinomycetes</taxon>
        <taxon>Kitasatosporales</taxon>
        <taxon>Streptomycetaceae</taxon>
        <taxon>Kitasatospora</taxon>
    </lineage>
</organism>
<dbReference type="InterPro" id="IPR050564">
    <property type="entry name" value="F420-G6PD/mer"/>
</dbReference>
<sequence length="465" mass="49433">MPRTEGTATPGRIGVMLPRDLPVNDLFEYARRAEESGFDELWVVEDLGWRGGIAQAATVLAVTERITVGIGIMPAGARNVCFAAMELASLAQLHPGRVVAGVGHGMPDWMRAAGAWPASPVTLLKEYTTALRTLLRGEPGPPNGRYVQCEGVQLTEVPEVAPPVILGVRGPKSQAAAGEVADGLLLAEPAAPAYIGTSRRHLRPEALVVTYDAAAVDTEEKAALDRVRPGLAAIGEPDWAAHLEPLPFAAELRAHREAAADGAEFARTLPDAWVHALAVVGTPEQARAAIAARHAAGATTVVLAPVGPSALDALDSLARALPEEPTGVSWLVRRGGPALRALGYWASPQAPELPDAAQLVDESWDEEERSLVAAYLDQGQLIRQYMGVSRCRLCGCSNGNAELTDGSYVWPGGLAHYVTEHAVRLPAEFVSRARRRLDDLEQAAPDFTWWNASANANAGRTRDGD</sequence>
<dbReference type="Gene3D" id="3.20.20.30">
    <property type="entry name" value="Luciferase-like domain"/>
    <property type="match status" value="1"/>
</dbReference>
<dbReference type="PANTHER" id="PTHR43244:SF1">
    <property type="entry name" value="5,10-METHYLENETETRAHYDROMETHANOPTERIN REDUCTASE"/>
    <property type="match status" value="1"/>
</dbReference>
<dbReference type="SUPFAM" id="SSF51679">
    <property type="entry name" value="Bacterial luciferase-like"/>
    <property type="match status" value="1"/>
</dbReference>
<reference evidence="3 4" key="1">
    <citation type="submission" date="2014-05" db="EMBL/GenBank/DDBJ databases">
        <title>Draft Genome Sequence of Kitasatospora cheerisanensis KCTC 2395.</title>
        <authorList>
            <person name="Nam D.H."/>
        </authorList>
    </citation>
    <scope>NUCLEOTIDE SEQUENCE [LARGE SCALE GENOMIC DNA]</scope>
    <source>
        <strain evidence="3 4">KCTC 2395</strain>
    </source>
</reference>